<dbReference type="InterPro" id="IPR032466">
    <property type="entry name" value="Metal_Hydrolase"/>
</dbReference>
<organism evidence="6 7">
    <name type="scientific">Teratosphaeria nubilosa</name>
    <dbReference type="NCBI Taxonomy" id="161662"/>
    <lineage>
        <taxon>Eukaryota</taxon>
        <taxon>Fungi</taxon>
        <taxon>Dikarya</taxon>
        <taxon>Ascomycota</taxon>
        <taxon>Pezizomycotina</taxon>
        <taxon>Dothideomycetes</taxon>
        <taxon>Dothideomycetidae</taxon>
        <taxon>Mycosphaerellales</taxon>
        <taxon>Teratosphaeriaceae</taxon>
        <taxon>Teratosphaeria</taxon>
    </lineage>
</organism>
<proteinExistence type="predicted"/>
<evidence type="ECO:0000256" key="2">
    <source>
        <dbReference type="ARBA" id="ARBA00022723"/>
    </source>
</evidence>
<dbReference type="Gene3D" id="3.20.20.140">
    <property type="entry name" value="Metal-dependent hydrolases"/>
    <property type="match status" value="1"/>
</dbReference>
<dbReference type="Gene3D" id="2.30.40.10">
    <property type="entry name" value="Urease, subunit C, domain 1"/>
    <property type="match status" value="2"/>
</dbReference>
<keyword evidence="3" id="KW-0378">Hydrolase</keyword>
<dbReference type="InterPro" id="IPR011059">
    <property type="entry name" value="Metal-dep_hydrolase_composite"/>
</dbReference>
<evidence type="ECO:0000259" key="5">
    <source>
        <dbReference type="Pfam" id="PF01979"/>
    </source>
</evidence>
<dbReference type="InterPro" id="IPR006680">
    <property type="entry name" value="Amidohydro-rel"/>
</dbReference>
<protein>
    <recommendedName>
        <fullName evidence="5">Amidohydrolase-related domain-containing protein</fullName>
    </recommendedName>
</protein>
<dbReference type="OrthoDB" id="194468at2759"/>
<dbReference type="GO" id="GO:0046872">
    <property type="term" value="F:metal ion binding"/>
    <property type="evidence" value="ECO:0007669"/>
    <property type="project" value="UniProtKB-KW"/>
</dbReference>
<dbReference type="PANTHER" id="PTHR11271">
    <property type="entry name" value="GUANINE DEAMINASE"/>
    <property type="match status" value="1"/>
</dbReference>
<dbReference type="InterPro" id="IPR051607">
    <property type="entry name" value="Metallo-dep_hydrolases"/>
</dbReference>
<dbReference type="SUPFAM" id="SSF51338">
    <property type="entry name" value="Composite domain of metallo-dependent hydrolases"/>
    <property type="match status" value="2"/>
</dbReference>
<comment type="cofactor">
    <cofactor evidence="1">
        <name>Zn(2+)</name>
        <dbReference type="ChEBI" id="CHEBI:29105"/>
    </cofactor>
</comment>
<dbReference type="Proteomes" id="UP000799436">
    <property type="component" value="Unassembled WGS sequence"/>
</dbReference>
<evidence type="ECO:0000313" key="7">
    <source>
        <dbReference type="Proteomes" id="UP000799436"/>
    </source>
</evidence>
<dbReference type="Pfam" id="PF01979">
    <property type="entry name" value="Amidohydro_1"/>
    <property type="match status" value="1"/>
</dbReference>
<dbReference type="EMBL" id="ML995885">
    <property type="protein sequence ID" value="KAF2765697.1"/>
    <property type="molecule type" value="Genomic_DNA"/>
</dbReference>
<keyword evidence="4" id="KW-0862">Zinc</keyword>
<evidence type="ECO:0000256" key="1">
    <source>
        <dbReference type="ARBA" id="ARBA00001947"/>
    </source>
</evidence>
<evidence type="ECO:0000256" key="3">
    <source>
        <dbReference type="ARBA" id="ARBA00022801"/>
    </source>
</evidence>
<dbReference type="AlphaFoldDB" id="A0A6G1KYL8"/>
<dbReference type="PANTHER" id="PTHR11271:SF37">
    <property type="entry name" value="FAMILY PROTEIN, PUTATIVE (AFU_ORTHOLOGUE AFUA_4G00460)-RELATED"/>
    <property type="match status" value="1"/>
</dbReference>
<name>A0A6G1KYL8_9PEZI</name>
<gene>
    <name evidence="6" type="ORF">EJ03DRAFT_318803</name>
</gene>
<evidence type="ECO:0000313" key="6">
    <source>
        <dbReference type="EMBL" id="KAF2765697.1"/>
    </source>
</evidence>
<keyword evidence="2" id="KW-0479">Metal-binding</keyword>
<dbReference type="SUPFAM" id="SSF51556">
    <property type="entry name" value="Metallo-dependent hydrolases"/>
    <property type="match status" value="1"/>
</dbReference>
<keyword evidence="7" id="KW-1185">Reference proteome</keyword>
<dbReference type="GO" id="GO:0005829">
    <property type="term" value="C:cytosol"/>
    <property type="evidence" value="ECO:0007669"/>
    <property type="project" value="TreeGrafter"/>
</dbReference>
<dbReference type="GO" id="GO:0019239">
    <property type="term" value="F:deaminase activity"/>
    <property type="evidence" value="ECO:0007669"/>
    <property type="project" value="TreeGrafter"/>
</dbReference>
<reference evidence="6" key="1">
    <citation type="journal article" date="2020" name="Stud. Mycol.">
        <title>101 Dothideomycetes genomes: a test case for predicting lifestyles and emergence of pathogens.</title>
        <authorList>
            <person name="Haridas S."/>
            <person name="Albert R."/>
            <person name="Binder M."/>
            <person name="Bloem J."/>
            <person name="Labutti K."/>
            <person name="Salamov A."/>
            <person name="Andreopoulos B."/>
            <person name="Baker S."/>
            <person name="Barry K."/>
            <person name="Bills G."/>
            <person name="Bluhm B."/>
            <person name="Cannon C."/>
            <person name="Castanera R."/>
            <person name="Culley D."/>
            <person name="Daum C."/>
            <person name="Ezra D."/>
            <person name="Gonzalez J."/>
            <person name="Henrissat B."/>
            <person name="Kuo A."/>
            <person name="Liang C."/>
            <person name="Lipzen A."/>
            <person name="Lutzoni F."/>
            <person name="Magnuson J."/>
            <person name="Mondo S."/>
            <person name="Nolan M."/>
            <person name="Ohm R."/>
            <person name="Pangilinan J."/>
            <person name="Park H.-J."/>
            <person name="Ramirez L."/>
            <person name="Alfaro M."/>
            <person name="Sun H."/>
            <person name="Tritt A."/>
            <person name="Yoshinaga Y."/>
            <person name="Zwiers L.-H."/>
            <person name="Turgeon B."/>
            <person name="Goodwin S."/>
            <person name="Spatafora J."/>
            <person name="Crous P."/>
            <person name="Grigoriev I."/>
        </authorList>
    </citation>
    <scope>NUCLEOTIDE SEQUENCE</scope>
    <source>
        <strain evidence="6">CBS 116005</strain>
    </source>
</reference>
<sequence length="404" mass="44465">MASNCIVLKGGTLLMFNDADEAIEVLRNTSLLVIDGRIAAIGNFIDLSIPAGADIINVEGRIVSPGFVNTHVHSGARYWWCYDLIDRPHFPLEQQWEALAYIARRPHASRAALGLALDGTGHTIRADPDAELKLLKEKTKGLDVQALTLHEMCGGAWPMQGTSASDWSRLGLQQLGLPLILSHSPFLKMSDIQALREHDFNISIAPESEFHYGHGQTASHCISDQASLGLDTAFTFSGDMITQARLWLQAVRSKNYQKTVDDGFIPRETPMTVEQAFLLATRQGGLALRRRDVGVLQVGAKADLAIFNGESPNMLGWSDPVAAVILHAHPSDVEHVLVDGRFRKRDFRLVDLKVPWSEVKERFVEAAKRVKPYAAVGEHPLPDKLWGQGTFGGVEVASTVRRSI</sequence>
<accession>A0A6G1KYL8</accession>
<feature type="domain" description="Amidohydrolase-related" evidence="5">
    <location>
        <begin position="186"/>
        <end position="341"/>
    </location>
</feature>
<evidence type="ECO:0000256" key="4">
    <source>
        <dbReference type="ARBA" id="ARBA00022833"/>
    </source>
</evidence>